<dbReference type="SMART" id="SM00388">
    <property type="entry name" value="HisKA"/>
    <property type="match status" value="1"/>
</dbReference>
<feature type="transmembrane region" description="Helical" evidence="10">
    <location>
        <begin position="147"/>
        <end position="169"/>
    </location>
</feature>
<dbReference type="Pfam" id="PF02518">
    <property type="entry name" value="HATPase_c"/>
    <property type="match status" value="1"/>
</dbReference>
<keyword evidence="10" id="KW-0472">Membrane</keyword>
<dbReference type="RefSeq" id="WP_273598749.1">
    <property type="nucleotide sequence ID" value="NZ_JAQQXT010000001.1"/>
</dbReference>
<organism evidence="12 13">
    <name type="scientific">Roseateles albus</name>
    <dbReference type="NCBI Taxonomy" id="2987525"/>
    <lineage>
        <taxon>Bacteria</taxon>
        <taxon>Pseudomonadati</taxon>
        <taxon>Pseudomonadota</taxon>
        <taxon>Betaproteobacteria</taxon>
        <taxon>Burkholderiales</taxon>
        <taxon>Sphaerotilaceae</taxon>
        <taxon>Roseateles</taxon>
    </lineage>
</organism>
<comment type="subcellular location">
    <subcellularLocation>
        <location evidence="2">Cell membrane</location>
        <topology evidence="2">Multi-pass membrane protein</topology>
    </subcellularLocation>
</comment>
<feature type="domain" description="Histidine kinase" evidence="11">
    <location>
        <begin position="230"/>
        <end position="439"/>
    </location>
</feature>
<evidence type="ECO:0000256" key="7">
    <source>
        <dbReference type="ARBA" id="ARBA00022741"/>
    </source>
</evidence>
<keyword evidence="4" id="KW-1003">Cell membrane</keyword>
<gene>
    <name evidence="12" type="ORF">PRZ03_01790</name>
</gene>
<dbReference type="Gene3D" id="1.10.287.130">
    <property type="match status" value="1"/>
</dbReference>
<dbReference type="InterPro" id="IPR050980">
    <property type="entry name" value="2C_sensor_his_kinase"/>
</dbReference>
<keyword evidence="6" id="KW-0808">Transferase</keyword>
<reference evidence="12 13" key="1">
    <citation type="submission" date="2022-10" db="EMBL/GenBank/DDBJ databases">
        <title>Paucibacter sp. hw1 Genome sequencing.</title>
        <authorList>
            <person name="Park S."/>
        </authorList>
    </citation>
    <scope>NUCLEOTIDE SEQUENCE [LARGE SCALE GENOMIC DNA]</scope>
    <source>
        <strain evidence="13">hw1</strain>
    </source>
</reference>
<dbReference type="InterPro" id="IPR036097">
    <property type="entry name" value="HisK_dim/P_sf"/>
</dbReference>
<comment type="caution">
    <text evidence="12">The sequence shown here is derived from an EMBL/GenBank/DDBJ whole genome shotgun (WGS) entry which is preliminary data.</text>
</comment>
<accession>A0ABT5K8M5</accession>
<dbReference type="Pfam" id="PF00512">
    <property type="entry name" value="HisKA"/>
    <property type="match status" value="1"/>
</dbReference>
<proteinExistence type="predicted"/>
<dbReference type="GO" id="GO:0005524">
    <property type="term" value="F:ATP binding"/>
    <property type="evidence" value="ECO:0007669"/>
    <property type="project" value="UniProtKB-KW"/>
</dbReference>
<dbReference type="SMART" id="SM00387">
    <property type="entry name" value="HATPase_c"/>
    <property type="match status" value="1"/>
</dbReference>
<evidence type="ECO:0000256" key="5">
    <source>
        <dbReference type="ARBA" id="ARBA00022553"/>
    </source>
</evidence>
<dbReference type="PANTHER" id="PTHR44936">
    <property type="entry name" value="SENSOR PROTEIN CREC"/>
    <property type="match status" value="1"/>
</dbReference>
<dbReference type="InterPro" id="IPR004358">
    <property type="entry name" value="Sig_transdc_His_kin-like_C"/>
</dbReference>
<keyword evidence="5" id="KW-0597">Phosphoprotein</keyword>
<dbReference type="InterPro" id="IPR005467">
    <property type="entry name" value="His_kinase_dom"/>
</dbReference>
<name>A0ABT5K8M5_9BURK</name>
<evidence type="ECO:0000256" key="8">
    <source>
        <dbReference type="ARBA" id="ARBA00022777"/>
    </source>
</evidence>
<keyword evidence="10" id="KW-1133">Transmembrane helix</keyword>
<protein>
    <recommendedName>
        <fullName evidence="3">histidine kinase</fullName>
        <ecNumber evidence="3">2.7.13.3</ecNumber>
    </recommendedName>
</protein>
<evidence type="ECO:0000256" key="4">
    <source>
        <dbReference type="ARBA" id="ARBA00022475"/>
    </source>
</evidence>
<evidence type="ECO:0000313" key="13">
    <source>
        <dbReference type="Proteomes" id="UP001221189"/>
    </source>
</evidence>
<keyword evidence="13" id="KW-1185">Reference proteome</keyword>
<evidence type="ECO:0000256" key="6">
    <source>
        <dbReference type="ARBA" id="ARBA00022679"/>
    </source>
</evidence>
<sequence length="442" mass="48261">MPKTKNPLTRLALGVGLAVLALVLLVQGVVLLAVEEISDDYVRRFMRGTATMLVEELRPLDSAARLQRVKQLDELFVYPVQIILTDSLPKRLSATDRDRLARGELLVQGFNRLIYAGIAPGDPQILRLGPLNADNHPGNGWVLPRELWLQLAVALALAASVVPLSWWLMRPAWRDLRHLQEAGEAMLAGRFDEPIKESQSHLFAPIAAGGRAMLAKLASALASQRELTGSISHELRTPLARLRFALDALVDEEDAAQRELAVQACERDLDELDTLIDTSLMLARLDMGALEARCEMGDLAALLATEVQSLAPLLDGKKLQTNLTLPPLVRFDARLLPYGLRNALRNAARHARAEVLLSASVEQGQVLLMVDDDGEGVPVAEREDVFTPFKRLANKRSGHGFGLGLAIVRRVAEAHGGAARIETAPLGGARLLMSWPAQIQDA</sequence>
<comment type="catalytic activity">
    <reaction evidence="1">
        <text>ATP + protein L-histidine = ADP + protein N-phospho-L-histidine.</text>
        <dbReference type="EC" id="2.7.13.3"/>
    </reaction>
</comment>
<evidence type="ECO:0000259" key="11">
    <source>
        <dbReference type="PROSITE" id="PS50109"/>
    </source>
</evidence>
<dbReference type="PANTHER" id="PTHR44936:SF10">
    <property type="entry name" value="SENSOR PROTEIN RSTB"/>
    <property type="match status" value="1"/>
</dbReference>
<dbReference type="EMBL" id="JAQQXT010000001">
    <property type="protein sequence ID" value="MDC8770285.1"/>
    <property type="molecule type" value="Genomic_DNA"/>
</dbReference>
<keyword evidence="9 12" id="KW-0067">ATP-binding</keyword>
<keyword evidence="8" id="KW-0418">Kinase</keyword>
<evidence type="ECO:0000256" key="3">
    <source>
        <dbReference type="ARBA" id="ARBA00012438"/>
    </source>
</evidence>
<keyword evidence="7" id="KW-0547">Nucleotide-binding</keyword>
<evidence type="ECO:0000256" key="9">
    <source>
        <dbReference type="ARBA" id="ARBA00022840"/>
    </source>
</evidence>
<dbReference type="PRINTS" id="PR00344">
    <property type="entry name" value="BCTRLSENSOR"/>
</dbReference>
<dbReference type="SUPFAM" id="SSF47384">
    <property type="entry name" value="Homodimeric domain of signal transducing histidine kinase"/>
    <property type="match status" value="1"/>
</dbReference>
<dbReference type="InterPro" id="IPR003661">
    <property type="entry name" value="HisK_dim/P_dom"/>
</dbReference>
<evidence type="ECO:0000256" key="2">
    <source>
        <dbReference type="ARBA" id="ARBA00004651"/>
    </source>
</evidence>
<dbReference type="CDD" id="cd00082">
    <property type="entry name" value="HisKA"/>
    <property type="match status" value="1"/>
</dbReference>
<dbReference type="SUPFAM" id="SSF55874">
    <property type="entry name" value="ATPase domain of HSP90 chaperone/DNA topoisomerase II/histidine kinase"/>
    <property type="match status" value="1"/>
</dbReference>
<dbReference type="PROSITE" id="PS50109">
    <property type="entry name" value="HIS_KIN"/>
    <property type="match status" value="1"/>
</dbReference>
<dbReference type="InterPro" id="IPR036890">
    <property type="entry name" value="HATPase_C_sf"/>
</dbReference>
<dbReference type="Proteomes" id="UP001221189">
    <property type="component" value="Unassembled WGS sequence"/>
</dbReference>
<evidence type="ECO:0000313" key="12">
    <source>
        <dbReference type="EMBL" id="MDC8770285.1"/>
    </source>
</evidence>
<evidence type="ECO:0000256" key="1">
    <source>
        <dbReference type="ARBA" id="ARBA00000085"/>
    </source>
</evidence>
<dbReference type="Gene3D" id="3.30.565.10">
    <property type="entry name" value="Histidine kinase-like ATPase, C-terminal domain"/>
    <property type="match status" value="1"/>
</dbReference>
<dbReference type="EC" id="2.7.13.3" evidence="3"/>
<dbReference type="InterPro" id="IPR003594">
    <property type="entry name" value="HATPase_dom"/>
</dbReference>
<keyword evidence="10" id="KW-0812">Transmembrane</keyword>
<evidence type="ECO:0000256" key="10">
    <source>
        <dbReference type="SAM" id="Phobius"/>
    </source>
</evidence>